<evidence type="ECO:0000256" key="15">
    <source>
        <dbReference type="RuleBase" id="RU004106"/>
    </source>
</evidence>
<dbReference type="InterPro" id="IPR033939">
    <property type="entry name" value="BCAT_family"/>
</dbReference>
<keyword evidence="10 17" id="KW-0100">Branched-chain amino acid biosynthesis</keyword>
<sequence length="357" mass="40098">MKSQSIQIDLTNERKEKPPADQLAFGKVYTDHMFVMDYTEGHGWHDARIVPYQPFTIDPAAVVFHYGQTIFEGLKAYAGDNGKVRLFRPEQNMARLNRSAERMCMPQIDEEFALEALKELLRIEKDWVPTAEGTSLYIRPFMIATEPTLSVDAAKSYKFMIILSPVGSYYKEGIDPVKILVENQYVRAVFGGTGTAKTAGNYAASLKAQEQASELGYSQVLWLDGVEKKYVEEVGSMNIFFKINGEIVTPALNGSILHGITRDSILKLLKHWDVPVSERRISMEELKQASDNGTLEEVFGAGTAAVITPVGEMKWEEENIIINDRKTGEISKKVYDNITGIQLGKLEDPFGWIVEVE</sequence>
<evidence type="ECO:0000313" key="19">
    <source>
        <dbReference type="EMBL" id="XDK32738.1"/>
    </source>
</evidence>
<comment type="catalytic activity">
    <reaction evidence="12 17">
        <text>L-isoleucine + 2-oxoglutarate = (S)-3-methyl-2-oxopentanoate + L-glutamate</text>
        <dbReference type="Rhea" id="RHEA:24801"/>
        <dbReference type="ChEBI" id="CHEBI:16810"/>
        <dbReference type="ChEBI" id="CHEBI:29985"/>
        <dbReference type="ChEBI" id="CHEBI:35146"/>
        <dbReference type="ChEBI" id="CHEBI:58045"/>
        <dbReference type="EC" id="2.6.1.42"/>
    </reaction>
</comment>
<organism evidence="19">
    <name type="scientific">Ornithinibacillus sp. 4-3</name>
    <dbReference type="NCBI Taxonomy" id="3231488"/>
    <lineage>
        <taxon>Bacteria</taxon>
        <taxon>Bacillati</taxon>
        <taxon>Bacillota</taxon>
        <taxon>Bacilli</taxon>
        <taxon>Bacillales</taxon>
        <taxon>Bacillaceae</taxon>
        <taxon>Ornithinibacillus</taxon>
    </lineage>
</organism>
<keyword evidence="6 17" id="KW-0032">Aminotransferase</keyword>
<comment type="catalytic activity">
    <reaction evidence="11 17">
        <text>L-valine + 2-oxoglutarate = 3-methyl-2-oxobutanoate + L-glutamate</text>
        <dbReference type="Rhea" id="RHEA:24813"/>
        <dbReference type="ChEBI" id="CHEBI:11851"/>
        <dbReference type="ChEBI" id="CHEBI:16810"/>
        <dbReference type="ChEBI" id="CHEBI:29985"/>
        <dbReference type="ChEBI" id="CHEBI:57762"/>
        <dbReference type="EC" id="2.6.1.42"/>
    </reaction>
</comment>
<comment type="cofactor">
    <cofactor evidence="1 16">
        <name>pyridoxal 5'-phosphate</name>
        <dbReference type="ChEBI" id="CHEBI:597326"/>
    </cofactor>
</comment>
<dbReference type="InterPro" id="IPR001544">
    <property type="entry name" value="Aminotrans_IV"/>
</dbReference>
<evidence type="ECO:0000256" key="4">
    <source>
        <dbReference type="ARBA" id="ARBA00005072"/>
    </source>
</evidence>
<comment type="pathway">
    <text evidence="4 18">Amino-acid biosynthesis; L-leucine biosynthesis; L-leucine from 3-methyl-2-oxobutanoate: step 4/4.</text>
</comment>
<dbReference type="NCBIfam" id="TIGR01123">
    <property type="entry name" value="ilvE_II"/>
    <property type="match status" value="1"/>
</dbReference>
<dbReference type="GO" id="GO:0004084">
    <property type="term" value="F:branched-chain-amino-acid transaminase activity"/>
    <property type="evidence" value="ECO:0007669"/>
    <property type="project" value="UniProtKB-EC"/>
</dbReference>
<evidence type="ECO:0000256" key="8">
    <source>
        <dbReference type="ARBA" id="ARBA00022679"/>
    </source>
</evidence>
<evidence type="ECO:0000256" key="5">
    <source>
        <dbReference type="ARBA" id="ARBA00009320"/>
    </source>
</evidence>
<evidence type="ECO:0000256" key="13">
    <source>
        <dbReference type="ARBA" id="ARBA00049229"/>
    </source>
</evidence>
<dbReference type="CDD" id="cd01557">
    <property type="entry name" value="BCAT_beta_family"/>
    <property type="match status" value="1"/>
</dbReference>
<feature type="modified residue" description="N6-(pyridoxal phosphate)lysine" evidence="14">
    <location>
        <position position="197"/>
    </location>
</feature>
<dbReference type="AlphaFoldDB" id="A0AB39HQU2"/>
<comment type="similarity">
    <text evidence="5 15">Belongs to the class-IV pyridoxal-phosphate-dependent aminotransferase family.</text>
</comment>
<dbReference type="InterPro" id="IPR043131">
    <property type="entry name" value="BCAT-like_N"/>
</dbReference>
<evidence type="ECO:0000256" key="2">
    <source>
        <dbReference type="ARBA" id="ARBA00004824"/>
    </source>
</evidence>
<accession>A0AB39HQU2</accession>
<evidence type="ECO:0000256" key="3">
    <source>
        <dbReference type="ARBA" id="ARBA00004931"/>
    </source>
</evidence>
<dbReference type="InterPro" id="IPR036038">
    <property type="entry name" value="Aminotransferase-like"/>
</dbReference>
<dbReference type="RefSeq" id="WP_368653426.1">
    <property type="nucleotide sequence ID" value="NZ_CP162599.1"/>
</dbReference>
<evidence type="ECO:0000256" key="18">
    <source>
        <dbReference type="RuleBase" id="RU004519"/>
    </source>
</evidence>
<reference evidence="19" key="1">
    <citation type="submission" date="2024-07" db="EMBL/GenBank/DDBJ databases">
        <title>Halotolerant mesophilic bacterium Ornithinibacillus sp. 4-3, sp. nov., isolated from soil.</title>
        <authorList>
            <person name="Sidarenka A.V."/>
            <person name="Guliayeva D.E."/>
            <person name="Leanovich S.I."/>
            <person name="Hileuskaya K.S."/>
            <person name="Akhremchuk A.E."/>
            <person name="Sikolenko M.A."/>
            <person name="Valentovich L.N."/>
        </authorList>
    </citation>
    <scope>NUCLEOTIDE SEQUENCE</scope>
    <source>
        <strain evidence="19">4-3</strain>
    </source>
</reference>
<dbReference type="EMBL" id="CP162599">
    <property type="protein sequence ID" value="XDK32738.1"/>
    <property type="molecule type" value="Genomic_DNA"/>
</dbReference>
<evidence type="ECO:0000256" key="17">
    <source>
        <dbReference type="RuleBase" id="RU004517"/>
    </source>
</evidence>
<dbReference type="InterPro" id="IPR018300">
    <property type="entry name" value="Aminotrans_IV_CS"/>
</dbReference>
<gene>
    <name evidence="19" type="ORF">AB4Y30_17285</name>
</gene>
<dbReference type="Pfam" id="PF01063">
    <property type="entry name" value="Aminotran_4"/>
    <property type="match status" value="1"/>
</dbReference>
<evidence type="ECO:0000256" key="11">
    <source>
        <dbReference type="ARBA" id="ARBA00048212"/>
    </source>
</evidence>
<keyword evidence="7 17" id="KW-0028">Amino-acid biosynthesis</keyword>
<dbReference type="NCBIfam" id="NF009897">
    <property type="entry name" value="PRK13357.1"/>
    <property type="match status" value="1"/>
</dbReference>
<evidence type="ECO:0000256" key="10">
    <source>
        <dbReference type="ARBA" id="ARBA00023304"/>
    </source>
</evidence>
<evidence type="ECO:0000256" key="7">
    <source>
        <dbReference type="ARBA" id="ARBA00022605"/>
    </source>
</evidence>
<comment type="pathway">
    <text evidence="2 18">Amino-acid biosynthesis; L-isoleucine biosynthesis; L-isoleucine from 2-oxobutanoate: step 4/4.</text>
</comment>
<keyword evidence="8 17" id="KW-0808">Transferase</keyword>
<dbReference type="PIRSF" id="PIRSF006468">
    <property type="entry name" value="BCAT1"/>
    <property type="match status" value="1"/>
</dbReference>
<evidence type="ECO:0000256" key="6">
    <source>
        <dbReference type="ARBA" id="ARBA00022576"/>
    </source>
</evidence>
<evidence type="ECO:0000256" key="12">
    <source>
        <dbReference type="ARBA" id="ARBA00048798"/>
    </source>
</evidence>
<dbReference type="SUPFAM" id="SSF56752">
    <property type="entry name" value="D-aminoacid aminotransferase-like PLP-dependent enzymes"/>
    <property type="match status" value="1"/>
</dbReference>
<proteinExistence type="inferred from homology"/>
<dbReference type="GO" id="GO:0008652">
    <property type="term" value="P:amino acid biosynthetic process"/>
    <property type="evidence" value="ECO:0007669"/>
    <property type="project" value="UniProtKB-KW"/>
</dbReference>
<dbReference type="Gene3D" id="3.20.10.10">
    <property type="entry name" value="D-amino Acid Aminotransferase, subunit A, domain 2"/>
    <property type="match status" value="1"/>
</dbReference>
<dbReference type="Gene3D" id="3.30.470.10">
    <property type="match status" value="1"/>
</dbReference>
<protein>
    <recommendedName>
        <fullName evidence="17">Branched-chain-amino-acid aminotransferase</fullName>
        <ecNumber evidence="17">2.6.1.42</ecNumber>
    </recommendedName>
</protein>
<dbReference type="GO" id="GO:0009082">
    <property type="term" value="P:branched-chain amino acid biosynthetic process"/>
    <property type="evidence" value="ECO:0007669"/>
    <property type="project" value="UniProtKB-KW"/>
</dbReference>
<dbReference type="InterPro" id="IPR043132">
    <property type="entry name" value="BCAT-like_C"/>
</dbReference>
<evidence type="ECO:0000256" key="9">
    <source>
        <dbReference type="ARBA" id="ARBA00022898"/>
    </source>
</evidence>
<dbReference type="PROSITE" id="PS00770">
    <property type="entry name" value="AA_TRANSFER_CLASS_4"/>
    <property type="match status" value="1"/>
</dbReference>
<evidence type="ECO:0000256" key="1">
    <source>
        <dbReference type="ARBA" id="ARBA00001933"/>
    </source>
</evidence>
<evidence type="ECO:0000256" key="14">
    <source>
        <dbReference type="PIRSR" id="PIRSR006468-1"/>
    </source>
</evidence>
<comment type="catalytic activity">
    <reaction evidence="13 17">
        <text>L-leucine + 2-oxoglutarate = 4-methyl-2-oxopentanoate + L-glutamate</text>
        <dbReference type="Rhea" id="RHEA:18321"/>
        <dbReference type="ChEBI" id="CHEBI:16810"/>
        <dbReference type="ChEBI" id="CHEBI:17865"/>
        <dbReference type="ChEBI" id="CHEBI:29985"/>
        <dbReference type="ChEBI" id="CHEBI:57427"/>
        <dbReference type="EC" id="2.6.1.42"/>
    </reaction>
</comment>
<keyword evidence="9 16" id="KW-0663">Pyridoxal phosphate</keyword>
<name>A0AB39HQU2_9BACI</name>
<dbReference type="FunFam" id="3.30.470.10:FF:000002">
    <property type="entry name" value="Branched-chain-amino-acid aminotransferase"/>
    <property type="match status" value="1"/>
</dbReference>
<dbReference type="PANTHER" id="PTHR11825:SF44">
    <property type="entry name" value="BRANCHED-CHAIN-AMINO-ACID AMINOTRANSFERASE"/>
    <property type="match status" value="1"/>
</dbReference>
<dbReference type="InterPro" id="IPR005786">
    <property type="entry name" value="B_amino_transII"/>
</dbReference>
<dbReference type="EC" id="2.6.1.42" evidence="17"/>
<comment type="pathway">
    <text evidence="3 18">Amino-acid biosynthesis; L-valine biosynthesis; L-valine from pyruvate: step 4/4.</text>
</comment>
<evidence type="ECO:0000256" key="16">
    <source>
        <dbReference type="RuleBase" id="RU004516"/>
    </source>
</evidence>
<dbReference type="PANTHER" id="PTHR11825">
    <property type="entry name" value="SUBGROUP IIII AMINOTRANSFERASE"/>
    <property type="match status" value="1"/>
</dbReference>